<comment type="similarity">
    <text evidence="2">Belongs to the autoinducer-2 exporter (AI-2E) (TC 2.A.86) family.</text>
</comment>
<dbReference type="InterPro" id="IPR014227">
    <property type="entry name" value="YtvI-like"/>
</dbReference>
<dbReference type="STRING" id="99656.SAMN05421659_102159"/>
<protein>
    <submittedName>
        <fullName evidence="7">Sporulation integral membrane protein YtvI</fullName>
    </submittedName>
</protein>
<evidence type="ECO:0000256" key="6">
    <source>
        <dbReference type="SAM" id="Phobius"/>
    </source>
</evidence>
<keyword evidence="4 6" id="KW-1133">Transmembrane helix</keyword>
<keyword evidence="3 6" id="KW-0812">Transmembrane</keyword>
<dbReference type="Pfam" id="PF01594">
    <property type="entry name" value="AI-2E_transport"/>
    <property type="match status" value="1"/>
</dbReference>
<feature type="transmembrane region" description="Helical" evidence="6">
    <location>
        <begin position="219"/>
        <end position="238"/>
    </location>
</feature>
<accession>A0A1I0MUB4</accession>
<name>A0A1I0MUB4_9FIRM</name>
<dbReference type="PANTHER" id="PTHR21716:SF68">
    <property type="entry name" value="TRANSPORT PROTEIN YTVI-RELATED"/>
    <property type="match status" value="1"/>
</dbReference>
<evidence type="ECO:0000313" key="8">
    <source>
        <dbReference type="Proteomes" id="UP000199701"/>
    </source>
</evidence>
<gene>
    <name evidence="7" type="ORF">SAMN05421659_102159</name>
</gene>
<dbReference type="RefSeq" id="WP_092450525.1">
    <property type="nucleotide sequence ID" value="NZ_FOJI01000002.1"/>
</dbReference>
<evidence type="ECO:0000256" key="5">
    <source>
        <dbReference type="ARBA" id="ARBA00023136"/>
    </source>
</evidence>
<keyword evidence="5 6" id="KW-0472">Membrane</keyword>
<feature type="transmembrane region" description="Helical" evidence="6">
    <location>
        <begin position="9"/>
        <end position="27"/>
    </location>
</feature>
<evidence type="ECO:0000256" key="4">
    <source>
        <dbReference type="ARBA" id="ARBA00022989"/>
    </source>
</evidence>
<feature type="transmembrane region" description="Helical" evidence="6">
    <location>
        <begin position="162"/>
        <end position="183"/>
    </location>
</feature>
<dbReference type="PANTHER" id="PTHR21716">
    <property type="entry name" value="TRANSMEMBRANE PROTEIN"/>
    <property type="match status" value="1"/>
</dbReference>
<evidence type="ECO:0000256" key="3">
    <source>
        <dbReference type="ARBA" id="ARBA00022692"/>
    </source>
</evidence>
<evidence type="ECO:0000256" key="1">
    <source>
        <dbReference type="ARBA" id="ARBA00004141"/>
    </source>
</evidence>
<dbReference type="GO" id="GO:0055085">
    <property type="term" value="P:transmembrane transport"/>
    <property type="evidence" value="ECO:0007669"/>
    <property type="project" value="TreeGrafter"/>
</dbReference>
<feature type="transmembrane region" description="Helical" evidence="6">
    <location>
        <begin position="278"/>
        <end position="298"/>
    </location>
</feature>
<sequence>MNIEKQKTFIIRFLYIALVLGIGYVIIKYALPFMMPFIIGLIISASLRPIIDLIEKKTKIKRAFVAVVILLVFYSLIVWLGIIFGIKIVQLLQEIFDKLPKFYSSTLVPAITDGFQNTKERFPDINPYLERVSTSINDSVSSFLKTASTSVLGMITGIASRIPIIIIKLILTIVSSIFFSVDYHRIWGFVMKQFSEKHIKTILYIKENVITTIGKFIKAYSLLIMITFIELSIGFALLGVKAPILLGCVVAIIDILPILGSGSVLIPWAIISFIFHNTAFGIGMLILYAVITVIRQILEPKVVGNQIGLHPVITLICMFVGAQLMGVLGLFLLPITATIINKMNDDGAIHLFK</sequence>
<keyword evidence="8" id="KW-1185">Reference proteome</keyword>
<feature type="transmembrane region" description="Helical" evidence="6">
    <location>
        <begin position="244"/>
        <end position="271"/>
    </location>
</feature>
<comment type="subcellular location">
    <subcellularLocation>
        <location evidence="1">Membrane</location>
        <topology evidence="1">Multi-pass membrane protein</topology>
    </subcellularLocation>
</comment>
<proteinExistence type="inferred from homology"/>
<organism evidence="7 8">
    <name type="scientific">[Clostridium] fimetarium</name>
    <dbReference type="NCBI Taxonomy" id="99656"/>
    <lineage>
        <taxon>Bacteria</taxon>
        <taxon>Bacillati</taxon>
        <taxon>Bacillota</taxon>
        <taxon>Clostridia</taxon>
        <taxon>Lachnospirales</taxon>
        <taxon>Lachnospiraceae</taxon>
    </lineage>
</organism>
<dbReference type="EMBL" id="FOJI01000002">
    <property type="protein sequence ID" value="SEV92385.1"/>
    <property type="molecule type" value="Genomic_DNA"/>
</dbReference>
<dbReference type="NCBIfam" id="TIGR02872">
    <property type="entry name" value="spore_ytvI"/>
    <property type="match status" value="1"/>
</dbReference>
<dbReference type="Proteomes" id="UP000199701">
    <property type="component" value="Unassembled WGS sequence"/>
</dbReference>
<feature type="transmembrane region" description="Helical" evidence="6">
    <location>
        <begin position="33"/>
        <end position="51"/>
    </location>
</feature>
<evidence type="ECO:0000256" key="2">
    <source>
        <dbReference type="ARBA" id="ARBA00009773"/>
    </source>
</evidence>
<dbReference type="OrthoDB" id="9774361at2"/>
<reference evidence="7 8" key="1">
    <citation type="submission" date="2016-10" db="EMBL/GenBank/DDBJ databases">
        <authorList>
            <person name="de Groot N.N."/>
        </authorList>
    </citation>
    <scope>NUCLEOTIDE SEQUENCE [LARGE SCALE GENOMIC DNA]</scope>
    <source>
        <strain evidence="7 8">DSM 9179</strain>
    </source>
</reference>
<dbReference type="AlphaFoldDB" id="A0A1I0MUB4"/>
<feature type="transmembrane region" description="Helical" evidence="6">
    <location>
        <begin position="63"/>
        <end position="86"/>
    </location>
</feature>
<feature type="transmembrane region" description="Helical" evidence="6">
    <location>
        <begin position="310"/>
        <end position="333"/>
    </location>
</feature>
<evidence type="ECO:0000313" key="7">
    <source>
        <dbReference type="EMBL" id="SEV92385.1"/>
    </source>
</evidence>
<dbReference type="GO" id="GO:0016020">
    <property type="term" value="C:membrane"/>
    <property type="evidence" value="ECO:0007669"/>
    <property type="project" value="UniProtKB-SubCell"/>
</dbReference>
<dbReference type="InterPro" id="IPR002549">
    <property type="entry name" value="AI-2E-like"/>
</dbReference>